<name>A0ABM0WD07_CAMSA</name>
<organism evidence="1 2">
    <name type="scientific">Camelina sativa</name>
    <name type="common">False flax</name>
    <name type="synonym">Myagrum sativum</name>
    <dbReference type="NCBI Taxonomy" id="90675"/>
    <lineage>
        <taxon>Eukaryota</taxon>
        <taxon>Viridiplantae</taxon>
        <taxon>Streptophyta</taxon>
        <taxon>Embryophyta</taxon>
        <taxon>Tracheophyta</taxon>
        <taxon>Spermatophyta</taxon>
        <taxon>Magnoliopsida</taxon>
        <taxon>eudicotyledons</taxon>
        <taxon>Gunneridae</taxon>
        <taxon>Pentapetalae</taxon>
        <taxon>rosids</taxon>
        <taxon>malvids</taxon>
        <taxon>Brassicales</taxon>
        <taxon>Brassicaceae</taxon>
        <taxon>Camelineae</taxon>
        <taxon>Camelina</taxon>
    </lineage>
</organism>
<gene>
    <name evidence="2" type="primary">LOC104749398</name>
</gene>
<dbReference type="RefSeq" id="XP_010469321.1">
    <property type="nucleotide sequence ID" value="XM_010471019.2"/>
</dbReference>
<reference evidence="1" key="1">
    <citation type="journal article" date="2014" name="Nat. Commun.">
        <title>The emerging biofuel crop Camelina sativa retains a highly undifferentiated hexaploid genome structure.</title>
        <authorList>
            <person name="Kagale S."/>
            <person name="Koh C."/>
            <person name="Nixon J."/>
            <person name="Bollina V."/>
            <person name="Clarke W.E."/>
            <person name="Tuteja R."/>
            <person name="Spillane C."/>
            <person name="Robinson S.J."/>
            <person name="Links M.G."/>
            <person name="Clarke C."/>
            <person name="Higgins E.E."/>
            <person name="Huebert T."/>
            <person name="Sharpe A.G."/>
            <person name="Parkin I.A."/>
        </authorList>
    </citation>
    <scope>NUCLEOTIDE SEQUENCE [LARGE SCALE GENOMIC DNA]</scope>
    <source>
        <strain evidence="1">cv. DH55</strain>
    </source>
</reference>
<evidence type="ECO:0000313" key="1">
    <source>
        <dbReference type="Proteomes" id="UP000694864"/>
    </source>
</evidence>
<dbReference type="Proteomes" id="UP000694864">
    <property type="component" value="Chromosome 16"/>
</dbReference>
<proteinExistence type="predicted"/>
<keyword evidence="1" id="KW-1185">Reference proteome</keyword>
<reference evidence="2" key="2">
    <citation type="submission" date="2025-08" db="UniProtKB">
        <authorList>
            <consortium name="RefSeq"/>
        </authorList>
    </citation>
    <scope>IDENTIFICATION</scope>
    <source>
        <tissue evidence="2">Leaf</tissue>
    </source>
</reference>
<evidence type="ECO:0000313" key="2">
    <source>
        <dbReference type="RefSeq" id="XP_010469321.1"/>
    </source>
</evidence>
<accession>A0ABM0WD07</accession>
<dbReference type="GeneID" id="104749398"/>
<protein>
    <submittedName>
        <fullName evidence="2">Uncharacterized protein LOC104749398 isoform X1</fullName>
    </submittedName>
</protein>
<sequence length="166" mass="19582">MEETRRPFLLPSFRSLPTRHRSKLLQHMQGYGRRGTGFFNSGNPKKQIRDLQKVIDLLNKSIEDHAKDEKYYLDMAADTSRELEALGKSVLESTKMFLLSAKDRARLGIRYHAGWMMVLRYEVEYVQRLLKKQIEALQDAEFFTAQKTRRRLSCFCSFNFSISFFI</sequence>